<feature type="compositionally biased region" description="Basic and acidic residues" evidence="1">
    <location>
        <begin position="158"/>
        <end position="167"/>
    </location>
</feature>
<dbReference type="EMBL" id="CAUYUJ010020771">
    <property type="protein sequence ID" value="CAK0900401.1"/>
    <property type="molecule type" value="Genomic_DNA"/>
</dbReference>
<protein>
    <recommendedName>
        <fullName evidence="4">Small acidic protein-like domain-containing protein</fullName>
    </recommendedName>
</protein>
<feature type="compositionally biased region" description="Low complexity" evidence="1">
    <location>
        <begin position="143"/>
        <end position="156"/>
    </location>
</feature>
<accession>A0ABN9XKP1</accession>
<sequence length="216" mass="23572">MGGVRSNGAGDRLFGSRRWRRRVTTCSCLHLQDPRDGTLEGGVRTLGAGAPLRRRPAAMSSIQAAIFNDCQKGRLKTGEGNKSFVALTSGQEKQGDKTNDDFHEMLQRKRAEEKQKRLAEGGKGGGFNDRQSEADRICRPAAEETSAASTSSAGARRFQREGGRRGQQDQQGAGRARAAAPARVGEPCEGRRRPRWQKWQIAGRCPVFGPPRAVEV</sequence>
<reference evidence="2" key="1">
    <citation type="submission" date="2023-10" db="EMBL/GenBank/DDBJ databases">
        <authorList>
            <person name="Chen Y."/>
            <person name="Shah S."/>
            <person name="Dougan E. K."/>
            <person name="Thang M."/>
            <person name="Chan C."/>
        </authorList>
    </citation>
    <scope>NUCLEOTIDE SEQUENCE [LARGE SCALE GENOMIC DNA]</scope>
</reference>
<evidence type="ECO:0000256" key="1">
    <source>
        <dbReference type="SAM" id="MobiDB-lite"/>
    </source>
</evidence>
<gene>
    <name evidence="2" type="ORF">PCOR1329_LOCUS77688</name>
</gene>
<feature type="compositionally biased region" description="Basic and acidic residues" evidence="1">
    <location>
        <begin position="130"/>
        <end position="142"/>
    </location>
</feature>
<evidence type="ECO:0008006" key="4">
    <source>
        <dbReference type="Google" id="ProtNLM"/>
    </source>
</evidence>
<feature type="compositionally biased region" description="Low complexity" evidence="1">
    <location>
        <begin position="168"/>
        <end position="185"/>
    </location>
</feature>
<evidence type="ECO:0000313" key="3">
    <source>
        <dbReference type="Proteomes" id="UP001189429"/>
    </source>
</evidence>
<name>A0ABN9XKP1_9DINO</name>
<dbReference type="Proteomes" id="UP001189429">
    <property type="component" value="Unassembled WGS sequence"/>
</dbReference>
<feature type="region of interest" description="Disordered" evidence="1">
    <location>
        <begin position="108"/>
        <end position="195"/>
    </location>
</feature>
<keyword evidence="3" id="KW-1185">Reference proteome</keyword>
<evidence type="ECO:0000313" key="2">
    <source>
        <dbReference type="EMBL" id="CAK0900401.1"/>
    </source>
</evidence>
<feature type="compositionally biased region" description="Basic and acidic residues" evidence="1">
    <location>
        <begin position="108"/>
        <end position="120"/>
    </location>
</feature>
<comment type="caution">
    <text evidence="2">The sequence shown here is derived from an EMBL/GenBank/DDBJ whole genome shotgun (WGS) entry which is preliminary data.</text>
</comment>
<organism evidence="2 3">
    <name type="scientific">Prorocentrum cordatum</name>
    <dbReference type="NCBI Taxonomy" id="2364126"/>
    <lineage>
        <taxon>Eukaryota</taxon>
        <taxon>Sar</taxon>
        <taxon>Alveolata</taxon>
        <taxon>Dinophyceae</taxon>
        <taxon>Prorocentrales</taxon>
        <taxon>Prorocentraceae</taxon>
        <taxon>Prorocentrum</taxon>
    </lineage>
</organism>
<proteinExistence type="predicted"/>